<gene>
    <name evidence="1" type="ORF">D7D53_03055</name>
</gene>
<dbReference type="Proteomes" id="UP000275328">
    <property type="component" value="Chromosome"/>
</dbReference>
<dbReference type="GO" id="GO:0005576">
    <property type="term" value="C:extracellular region"/>
    <property type="evidence" value="ECO:0007669"/>
    <property type="project" value="UniProtKB-SubCell"/>
</dbReference>
<name>A0A387B9T2_9STRE</name>
<proteinExistence type="predicted"/>
<protein>
    <submittedName>
        <fullName evidence="1">Uncharacterized protein</fullName>
    </submittedName>
</protein>
<evidence type="ECO:0000313" key="1">
    <source>
        <dbReference type="EMBL" id="AYF95520.1"/>
    </source>
</evidence>
<dbReference type="EMBL" id="CP032621">
    <property type="protein sequence ID" value="AYF95520.1"/>
    <property type="molecule type" value="Genomic_DNA"/>
</dbReference>
<organism evidence="1 2">
    <name type="scientific">Streptococcus gwangjuensis</name>
    <dbReference type="NCBI Taxonomy" id="1433513"/>
    <lineage>
        <taxon>Bacteria</taxon>
        <taxon>Bacillati</taxon>
        <taxon>Bacillota</taxon>
        <taxon>Bacilli</taxon>
        <taxon>Lactobacillales</taxon>
        <taxon>Streptococcaceae</taxon>
        <taxon>Streptococcus</taxon>
        <taxon>Streptococcus mitis group</taxon>
    </lineage>
</organism>
<dbReference type="AlphaFoldDB" id="A0A387B9T2"/>
<dbReference type="KEGG" id="sgw:D7D53_03055"/>
<reference evidence="1 2" key="1">
    <citation type="submission" date="2018-09" db="EMBL/GenBank/DDBJ databases">
        <title>Complete genome sequence of Streptococcus sp. KCOM 1679 (=ChDC B345).</title>
        <authorList>
            <person name="Kook J.-K."/>
            <person name="Park S.-N."/>
            <person name="Lim Y.K."/>
        </authorList>
    </citation>
    <scope>NUCLEOTIDE SEQUENCE [LARGE SCALE GENOMIC DNA]</scope>
    <source>
        <strain evidence="1 2">ChDC B345</strain>
    </source>
</reference>
<sequence length="31" mass="3469">MLYDEQRCSCGCTGLCIVNSSSIAYLLFSYK</sequence>
<evidence type="ECO:0000313" key="2">
    <source>
        <dbReference type="Proteomes" id="UP000275328"/>
    </source>
</evidence>
<keyword evidence="2" id="KW-1185">Reference proteome</keyword>
<accession>A0A387B9T2</accession>